<organism evidence="2 3">
    <name type="scientific">Nocardia uniformis</name>
    <dbReference type="NCBI Taxonomy" id="53432"/>
    <lineage>
        <taxon>Bacteria</taxon>
        <taxon>Bacillati</taxon>
        <taxon>Actinomycetota</taxon>
        <taxon>Actinomycetes</taxon>
        <taxon>Mycobacteriales</taxon>
        <taxon>Nocardiaceae</taxon>
        <taxon>Nocardia</taxon>
    </lineage>
</organism>
<keyword evidence="3" id="KW-1185">Reference proteome</keyword>
<proteinExistence type="predicted"/>
<dbReference type="AlphaFoldDB" id="A0A849C180"/>
<dbReference type="EMBL" id="JABELX010000008">
    <property type="protein sequence ID" value="NNH72503.1"/>
    <property type="molecule type" value="Genomic_DNA"/>
</dbReference>
<accession>A0A849C180</accession>
<sequence>MTTLLVVLIVWVLLSIPAALILARMFRGPRVDPRPRLTDSERAELRQYDREFDRPTDEFGRDRRPSGL</sequence>
<dbReference type="RefSeq" id="WP_067525135.1">
    <property type="nucleotide sequence ID" value="NZ_JABELX010000008.1"/>
</dbReference>
<dbReference type="Proteomes" id="UP000586827">
    <property type="component" value="Unassembled WGS sequence"/>
</dbReference>
<protein>
    <submittedName>
        <fullName evidence="2">Uncharacterized protein</fullName>
    </submittedName>
</protein>
<evidence type="ECO:0000313" key="2">
    <source>
        <dbReference type="EMBL" id="NNH72503.1"/>
    </source>
</evidence>
<gene>
    <name evidence="2" type="ORF">HLB23_22030</name>
</gene>
<name>A0A849C180_9NOCA</name>
<reference evidence="2 3" key="1">
    <citation type="submission" date="2020-05" db="EMBL/GenBank/DDBJ databases">
        <title>MicrobeNet Type strains.</title>
        <authorList>
            <person name="Nicholson A.C."/>
        </authorList>
    </citation>
    <scope>NUCLEOTIDE SEQUENCE [LARGE SCALE GENOMIC DNA]</scope>
    <source>
        <strain evidence="2 3">JCM 3224</strain>
    </source>
</reference>
<feature type="region of interest" description="Disordered" evidence="1">
    <location>
        <begin position="30"/>
        <end position="68"/>
    </location>
</feature>
<evidence type="ECO:0000256" key="1">
    <source>
        <dbReference type="SAM" id="MobiDB-lite"/>
    </source>
</evidence>
<comment type="caution">
    <text evidence="2">The sequence shown here is derived from an EMBL/GenBank/DDBJ whole genome shotgun (WGS) entry which is preliminary data.</text>
</comment>
<evidence type="ECO:0000313" key="3">
    <source>
        <dbReference type="Proteomes" id="UP000586827"/>
    </source>
</evidence>